<reference evidence="1 2" key="1">
    <citation type="submission" date="2023-09" db="EMBL/GenBank/DDBJ databases">
        <authorList>
            <person name="Rey-Velasco X."/>
        </authorList>
    </citation>
    <scope>NUCLEOTIDE SEQUENCE [LARGE SCALE GENOMIC DNA]</scope>
    <source>
        <strain evidence="1 2">F225</strain>
    </source>
</reference>
<dbReference type="RefSeq" id="WP_311500053.1">
    <property type="nucleotide sequence ID" value="NZ_JAVRHN010000007.1"/>
</dbReference>
<sequence>MGVLQNYPPKAKLILLVAPDAISYYPKIGMTRHEFCYFLEEIKVLRDSV</sequence>
<keyword evidence="2" id="KW-1185">Reference proteome</keyword>
<dbReference type="EMBL" id="JAVRHN010000007">
    <property type="protein sequence ID" value="MDT0686731.1"/>
    <property type="molecule type" value="Genomic_DNA"/>
</dbReference>
<evidence type="ECO:0000313" key="1">
    <source>
        <dbReference type="EMBL" id="MDT0686731.1"/>
    </source>
</evidence>
<organism evidence="1 2">
    <name type="scientific">Autumnicola psychrophila</name>
    <dbReference type="NCBI Taxonomy" id="3075592"/>
    <lineage>
        <taxon>Bacteria</taxon>
        <taxon>Pseudomonadati</taxon>
        <taxon>Bacteroidota</taxon>
        <taxon>Flavobacteriia</taxon>
        <taxon>Flavobacteriales</taxon>
        <taxon>Flavobacteriaceae</taxon>
        <taxon>Autumnicola</taxon>
    </lineage>
</organism>
<proteinExistence type="predicted"/>
<evidence type="ECO:0000313" key="2">
    <source>
        <dbReference type="Proteomes" id="UP001253848"/>
    </source>
</evidence>
<name>A0ABU3DSN1_9FLAO</name>
<accession>A0ABU3DSN1</accession>
<dbReference type="Proteomes" id="UP001253848">
    <property type="component" value="Unassembled WGS sequence"/>
</dbReference>
<protein>
    <submittedName>
        <fullName evidence="1">Uncharacterized protein</fullName>
    </submittedName>
</protein>
<comment type="caution">
    <text evidence="1">The sequence shown here is derived from an EMBL/GenBank/DDBJ whole genome shotgun (WGS) entry which is preliminary data.</text>
</comment>
<gene>
    <name evidence="1" type="ORF">RM541_10140</name>
</gene>